<dbReference type="GO" id="GO:0000166">
    <property type="term" value="F:nucleotide binding"/>
    <property type="evidence" value="ECO:0007669"/>
    <property type="project" value="UniProtKB-KW"/>
</dbReference>
<dbReference type="RefSeq" id="WP_194028803.1">
    <property type="nucleotide sequence ID" value="NZ_JADEWZ010000008.1"/>
</dbReference>
<dbReference type="InterPro" id="IPR036291">
    <property type="entry name" value="NAD(P)-bd_dom_sf"/>
</dbReference>
<keyword evidence="1" id="KW-0436">Ligase</keyword>
<protein>
    <submittedName>
        <fullName evidence="4">CoA-binding protein</fullName>
    </submittedName>
</protein>
<keyword evidence="2" id="KW-0547">Nucleotide-binding</keyword>
<dbReference type="AlphaFoldDB" id="A0A8J7DVE6"/>
<dbReference type="Gene3D" id="3.40.50.720">
    <property type="entry name" value="NAD(P)-binding Rossmann-like Domain"/>
    <property type="match status" value="1"/>
</dbReference>
<dbReference type="SMART" id="SM00881">
    <property type="entry name" value="CoA_binding"/>
    <property type="match status" value="1"/>
</dbReference>
<dbReference type="PIRSF" id="PIRSF001553">
    <property type="entry name" value="SucCS_alpha"/>
    <property type="match status" value="1"/>
</dbReference>
<evidence type="ECO:0000313" key="4">
    <source>
        <dbReference type="EMBL" id="MBE9115718.1"/>
    </source>
</evidence>
<dbReference type="Proteomes" id="UP000654482">
    <property type="component" value="Unassembled WGS sequence"/>
</dbReference>
<name>A0A8J7DVE6_9CYAN</name>
<dbReference type="GO" id="GO:0006099">
    <property type="term" value="P:tricarboxylic acid cycle"/>
    <property type="evidence" value="ECO:0007669"/>
    <property type="project" value="TreeGrafter"/>
</dbReference>
<evidence type="ECO:0000256" key="2">
    <source>
        <dbReference type="ARBA" id="ARBA00022741"/>
    </source>
</evidence>
<dbReference type="SUPFAM" id="SSF51735">
    <property type="entry name" value="NAD(P)-binding Rossmann-fold domains"/>
    <property type="match status" value="1"/>
</dbReference>
<dbReference type="SUPFAM" id="SSF52210">
    <property type="entry name" value="Succinyl-CoA synthetase domains"/>
    <property type="match status" value="1"/>
</dbReference>
<organism evidence="4 5">
    <name type="scientific">Lusitaniella coriacea LEGE 07157</name>
    <dbReference type="NCBI Taxonomy" id="945747"/>
    <lineage>
        <taxon>Bacteria</taxon>
        <taxon>Bacillati</taxon>
        <taxon>Cyanobacteriota</taxon>
        <taxon>Cyanophyceae</taxon>
        <taxon>Spirulinales</taxon>
        <taxon>Lusitaniellaceae</taxon>
        <taxon>Lusitaniella</taxon>
    </lineage>
</organism>
<dbReference type="GO" id="GO:0004776">
    <property type="term" value="F:succinate-CoA ligase (GDP-forming) activity"/>
    <property type="evidence" value="ECO:0007669"/>
    <property type="project" value="TreeGrafter"/>
</dbReference>
<dbReference type="InterPro" id="IPR016102">
    <property type="entry name" value="Succinyl-CoA_synth-like"/>
</dbReference>
<dbReference type="InterPro" id="IPR003781">
    <property type="entry name" value="CoA-bd"/>
</dbReference>
<dbReference type="PANTHER" id="PTHR11117">
    <property type="entry name" value="SUCCINYL-COA LIGASE SUBUNIT ALPHA"/>
    <property type="match status" value="1"/>
</dbReference>
<evidence type="ECO:0000256" key="1">
    <source>
        <dbReference type="ARBA" id="ARBA00022598"/>
    </source>
</evidence>
<reference evidence="4" key="1">
    <citation type="submission" date="2020-10" db="EMBL/GenBank/DDBJ databases">
        <authorList>
            <person name="Castelo-Branco R."/>
            <person name="Eusebio N."/>
            <person name="Adriana R."/>
            <person name="Vieira A."/>
            <person name="Brugerolle De Fraissinette N."/>
            <person name="Rezende De Castro R."/>
            <person name="Schneider M.P."/>
            <person name="Vasconcelos V."/>
            <person name="Leao P.N."/>
        </authorList>
    </citation>
    <scope>NUCLEOTIDE SEQUENCE</scope>
    <source>
        <strain evidence="4">LEGE 07157</strain>
    </source>
</reference>
<dbReference type="GO" id="GO:0004775">
    <property type="term" value="F:succinate-CoA ligase (ADP-forming) activity"/>
    <property type="evidence" value="ECO:0007669"/>
    <property type="project" value="TreeGrafter"/>
</dbReference>
<comment type="caution">
    <text evidence="4">The sequence shown here is derived from an EMBL/GenBank/DDBJ whole genome shotgun (WGS) entry which is preliminary data.</text>
</comment>
<dbReference type="InterPro" id="IPR005810">
    <property type="entry name" value="CoA_lig_alpha"/>
</dbReference>
<gene>
    <name evidence="4" type="ORF">IQ249_07410</name>
</gene>
<dbReference type="PANTHER" id="PTHR11117:SF2">
    <property type="entry name" value="SUCCINATE--COA LIGASE [ADP_GDP-FORMING] SUBUNIT ALPHA, MITOCHONDRIAL"/>
    <property type="match status" value="1"/>
</dbReference>
<accession>A0A8J7DVE6</accession>
<proteinExistence type="predicted"/>
<keyword evidence="5" id="KW-1185">Reference proteome</keyword>
<dbReference type="EMBL" id="JADEWZ010000008">
    <property type="protein sequence ID" value="MBE9115718.1"/>
    <property type="molecule type" value="Genomic_DNA"/>
</dbReference>
<dbReference type="GO" id="GO:0009361">
    <property type="term" value="C:succinate-CoA ligase complex (ADP-forming)"/>
    <property type="evidence" value="ECO:0007669"/>
    <property type="project" value="TreeGrafter"/>
</dbReference>
<evidence type="ECO:0000313" key="5">
    <source>
        <dbReference type="Proteomes" id="UP000654482"/>
    </source>
</evidence>
<dbReference type="Pfam" id="PF02629">
    <property type="entry name" value="CoA_binding"/>
    <property type="match status" value="1"/>
</dbReference>
<feature type="domain" description="CoA-binding" evidence="3">
    <location>
        <begin position="50"/>
        <end position="147"/>
    </location>
</feature>
<sequence length="348" mass="37039">MSSSKIPLTSSDVDLDIESIEDWSNGLLEINNSQQIIRSLNSTARSPIANWTSETPVLIQGISTPLGRYAASQMKAHRTRVVAGVSVGQGGRVFEEIPICNLVEEAIAQVGSIEISLIFVEPYAVLDAALEAIAAGIRQLILCTQNVPPLDAIRLSQRAKETNTLILGSGSAGAIVPEKLLLGTCEPQFFTPGSVGLIGRSEILTSEVALELSQAQIGQSIAVNLGTDDILGSTFQQWLRLLESDADTEAILLIEHSLSGTQSAAAEYIAAEIEKPIVAYIAGLKIPVLETPIYPASAIASYCTQPIPHTDTAEQKVKAFKKAKIPVAKHLSQIPNLVKKALKKSGKG</sequence>
<dbReference type="Gene3D" id="3.40.50.261">
    <property type="entry name" value="Succinyl-CoA synthetase domains"/>
    <property type="match status" value="1"/>
</dbReference>
<evidence type="ECO:0000259" key="3">
    <source>
        <dbReference type="SMART" id="SM00881"/>
    </source>
</evidence>